<comment type="caution">
    <text evidence="1">The sequence shown here is derived from an EMBL/GenBank/DDBJ whole genome shotgun (WGS) entry which is preliminary data.</text>
</comment>
<reference evidence="1 2" key="1">
    <citation type="journal article" date="2021" name="bioRxiv">
        <title>Chromosome-scale and haplotype-resolved genome assembly of a tetraploid potato cultivar.</title>
        <authorList>
            <person name="Sun H."/>
            <person name="Jiao W.-B."/>
            <person name="Krause K."/>
            <person name="Campoy J.A."/>
            <person name="Goel M."/>
            <person name="Folz-Donahue K."/>
            <person name="Kukat C."/>
            <person name="Huettel B."/>
            <person name="Schneeberger K."/>
        </authorList>
    </citation>
    <scope>NUCLEOTIDE SEQUENCE [LARGE SCALE GENOMIC DNA]</scope>
    <source>
        <strain evidence="1">SolTubOtavaFocal</strain>
        <tissue evidence="1">Leaves</tissue>
    </source>
</reference>
<name>A0ABQ7UGV0_SOLTU</name>
<keyword evidence="2" id="KW-1185">Reference proteome</keyword>
<sequence>MAKYCKETILREVTICIYSSLKRCPGIFEKSSWVLGENSRSNKVLLEMIRLGHLKQYLTSRSFSRITRKKFLNKGFLGGCLPRTIQK</sequence>
<dbReference type="Proteomes" id="UP000826656">
    <property type="component" value="Unassembled WGS sequence"/>
</dbReference>
<gene>
    <name evidence="1" type="ORF">KY290_027901</name>
</gene>
<organism evidence="1 2">
    <name type="scientific">Solanum tuberosum</name>
    <name type="common">Potato</name>
    <dbReference type="NCBI Taxonomy" id="4113"/>
    <lineage>
        <taxon>Eukaryota</taxon>
        <taxon>Viridiplantae</taxon>
        <taxon>Streptophyta</taxon>
        <taxon>Embryophyta</taxon>
        <taxon>Tracheophyta</taxon>
        <taxon>Spermatophyta</taxon>
        <taxon>Magnoliopsida</taxon>
        <taxon>eudicotyledons</taxon>
        <taxon>Gunneridae</taxon>
        <taxon>Pentapetalae</taxon>
        <taxon>asterids</taxon>
        <taxon>lamiids</taxon>
        <taxon>Solanales</taxon>
        <taxon>Solanaceae</taxon>
        <taxon>Solanoideae</taxon>
        <taxon>Solaneae</taxon>
        <taxon>Solanum</taxon>
    </lineage>
</organism>
<accession>A0ABQ7UGV0</accession>
<dbReference type="EMBL" id="JAIVGD010000019">
    <property type="protein sequence ID" value="KAH0748669.1"/>
    <property type="molecule type" value="Genomic_DNA"/>
</dbReference>
<evidence type="ECO:0000313" key="2">
    <source>
        <dbReference type="Proteomes" id="UP000826656"/>
    </source>
</evidence>
<evidence type="ECO:0000313" key="1">
    <source>
        <dbReference type="EMBL" id="KAH0748669.1"/>
    </source>
</evidence>
<proteinExistence type="predicted"/>
<protein>
    <submittedName>
        <fullName evidence="1">Uncharacterized protein</fullName>
    </submittedName>
</protein>